<dbReference type="Pfam" id="PF24898">
    <property type="entry name" value="GGDEF_GdpP"/>
    <property type="match status" value="1"/>
</dbReference>
<keyword evidence="3" id="KW-1133">Transmembrane helix</keyword>
<feature type="binding site" evidence="2">
    <location>
        <position position="444"/>
    </location>
    <ligand>
        <name>Mn(2+)</name>
        <dbReference type="ChEBI" id="CHEBI:29035"/>
        <label>2</label>
    </ligand>
</feature>
<dbReference type="InterPro" id="IPR000160">
    <property type="entry name" value="GGDEF_dom"/>
</dbReference>
<gene>
    <name evidence="5" type="ORF">HXM93_01335</name>
</gene>
<keyword evidence="2" id="KW-0464">Manganese</keyword>
<comment type="catalytic activity">
    <reaction evidence="1">
        <text>3',3'-c-di-AMP + H2O = 5'-O-phosphonoadenylyl-(3'-&gt;5')-adenosine + H(+)</text>
        <dbReference type="Rhea" id="RHEA:54420"/>
        <dbReference type="ChEBI" id="CHEBI:15377"/>
        <dbReference type="ChEBI" id="CHEBI:15378"/>
        <dbReference type="ChEBI" id="CHEBI:71500"/>
        <dbReference type="ChEBI" id="CHEBI:138171"/>
    </reaction>
</comment>
<dbReference type="Pfam" id="PF01368">
    <property type="entry name" value="DHH"/>
    <property type="match status" value="1"/>
</dbReference>
<feature type="binding site" evidence="2">
    <location>
        <position position="468"/>
    </location>
    <ligand>
        <name>Mn(2+)</name>
        <dbReference type="ChEBI" id="CHEBI:29035"/>
        <label>2</label>
    </ligand>
</feature>
<evidence type="ECO:0000256" key="2">
    <source>
        <dbReference type="PIRSR" id="PIRSR026583-50"/>
    </source>
</evidence>
<feature type="transmembrane region" description="Helical" evidence="3">
    <location>
        <begin position="39"/>
        <end position="58"/>
    </location>
</feature>
<comment type="similarity">
    <text evidence="1">Belongs to the GdpP/PdeA phosphodiesterase family.</text>
</comment>
<keyword evidence="1 3" id="KW-0472">Membrane</keyword>
<keyword evidence="2" id="KW-0479">Metal-binding</keyword>
<dbReference type="GO" id="GO:0005886">
    <property type="term" value="C:plasma membrane"/>
    <property type="evidence" value="ECO:0007669"/>
    <property type="project" value="UniProtKB-SubCell"/>
</dbReference>
<dbReference type="AlphaFoldDB" id="A0A930DR58"/>
<feature type="binding site" evidence="2">
    <location>
        <position position="370"/>
    </location>
    <ligand>
        <name>Mn(2+)</name>
        <dbReference type="ChEBI" id="CHEBI:29035"/>
        <label>1</label>
    </ligand>
</feature>
<feature type="binding site" evidence="2">
    <location>
        <position position="374"/>
    </location>
    <ligand>
        <name>Mn(2+)</name>
        <dbReference type="ChEBI" id="CHEBI:29035"/>
        <label>1</label>
    </ligand>
</feature>
<evidence type="ECO:0000313" key="5">
    <source>
        <dbReference type="EMBL" id="MBF1283165.1"/>
    </source>
</evidence>
<protein>
    <recommendedName>
        <fullName evidence="1">Cyclic-di-AMP phosphodiesterase</fullName>
        <ecNumber evidence="1">3.1.4.-</ecNumber>
    </recommendedName>
</protein>
<comment type="subcellular location">
    <subcellularLocation>
        <location evidence="1">Cell membrane</location>
    </subcellularLocation>
</comment>
<dbReference type="PANTHER" id="PTHR47618">
    <property type="entry name" value="BIFUNCTIONAL OLIGORIBONUCLEASE AND PAP PHOSPHATASE NRNA"/>
    <property type="match status" value="1"/>
</dbReference>
<comment type="caution">
    <text evidence="5">The sequence shown here is derived from an EMBL/GenBank/DDBJ whole genome shotgun (WGS) entry which is preliminary data.</text>
</comment>
<keyword evidence="1" id="KW-0378">Hydrolase</keyword>
<feature type="domain" description="GGDEF" evidence="4">
    <location>
        <begin position="199"/>
        <end position="327"/>
    </location>
</feature>
<dbReference type="PIRSF" id="PIRSF026583">
    <property type="entry name" value="YybT"/>
    <property type="match status" value="1"/>
</dbReference>
<dbReference type="InterPro" id="IPR001667">
    <property type="entry name" value="DDH_dom"/>
</dbReference>
<dbReference type="InterPro" id="IPR014528">
    <property type="entry name" value="GdpP/PdeA"/>
</dbReference>
<dbReference type="GO" id="GO:0003676">
    <property type="term" value="F:nucleic acid binding"/>
    <property type="evidence" value="ECO:0007669"/>
    <property type="project" value="UniProtKB-UniRule"/>
</dbReference>
<evidence type="ECO:0000256" key="1">
    <source>
        <dbReference type="PIRNR" id="PIRNR026583"/>
    </source>
</evidence>
<dbReference type="EC" id="3.1.4.-" evidence="1"/>
<feature type="binding site" evidence="2">
    <location>
        <position position="376"/>
    </location>
    <ligand>
        <name>Mn(2+)</name>
        <dbReference type="ChEBI" id="CHEBI:29035"/>
        <label>2</label>
    </ligand>
</feature>
<keyword evidence="1" id="KW-1003">Cell membrane</keyword>
<comment type="function">
    <text evidence="1">Has phosphodiesterase (PDE) activity against cyclic-di-AMP (c-di-AMP).</text>
</comment>
<dbReference type="Pfam" id="PF02272">
    <property type="entry name" value="DHHA1"/>
    <property type="match status" value="1"/>
</dbReference>
<dbReference type="PROSITE" id="PS50887">
    <property type="entry name" value="GGDEF"/>
    <property type="match status" value="1"/>
</dbReference>
<dbReference type="InterPro" id="IPR051319">
    <property type="entry name" value="Oligoribo/pAp-PDE_c-di-AMP_PDE"/>
</dbReference>
<dbReference type="Gene3D" id="3.30.450.20">
    <property type="entry name" value="PAS domain"/>
    <property type="match status" value="1"/>
</dbReference>
<comment type="cofactor">
    <cofactor evidence="2">
        <name>Mn(2+)</name>
        <dbReference type="ChEBI" id="CHEBI:29035"/>
    </cofactor>
    <text evidence="2">For phosphodiesterase activity, probably binds 2 Mn(2+) per subunit.</text>
</comment>
<feature type="binding site" evidence="2">
    <location>
        <position position="444"/>
    </location>
    <ligand>
        <name>Mn(2+)</name>
        <dbReference type="ChEBI" id="CHEBI:29035"/>
        <label>1</label>
    </ligand>
</feature>
<accession>A0A930DR58</accession>
<dbReference type="Proteomes" id="UP000709351">
    <property type="component" value="Unassembled WGS sequence"/>
</dbReference>
<dbReference type="EMBL" id="JABZRD010000048">
    <property type="protein sequence ID" value="MBF1283165.1"/>
    <property type="molecule type" value="Genomic_DNA"/>
</dbReference>
<dbReference type="InterPro" id="IPR003156">
    <property type="entry name" value="DHHA1_dom"/>
</dbReference>
<sequence length="681" mass="77618">MKKRNIMPGIIDLYLRAPLYLSLLWLPILFLAFFLELKFMLILLFCAIVYLCFAVSLYRSRKTRLMSALLDFSLRANENKARLFEEMPTAYCIVGENGELLWENKAFHKILQRDEKVERNIFNIFPNMQKEMLKEKEAVLELHSSFMERKYCIDLIRLEALEDEGTETLRGLSEEEELVAVYLRDETEEVELQQKLDEERVVLGLAYIDNYEDVMEQIEEVRRSLLMALIDRKINRYISSSNGVIKKIEKDKYFFLLKQNALEKMMEDRFSILEEVKEVDMGNELAVTLSLGIGYGAGDYTQNYEYARTAMDMALGRGGDQAIVKNPEKLNFYGGKSQSTERVTRVKARVKAQAFQELIESKDRVLIMGHRNADMDCLGSSVGVYRMVTAMDKRAYIVQNNVTSTILPLKERFLNNSDYPEDMFIDGETAKGLVDSTTMLVVVDCDRPSIIDEPELLNMVKTKVVFDHHRQSSETIQGAVLSYCEPYASSASELIAEMMQYIQDGVKARPLEADCMYGGVVIDTREFTNQTGVRTFEVAAYLRRCGADITRIRKVFREDFSDYQAKADAIGRADIYRDFYAISTLGKKGEDSPTVLCAKAANELLNIRGIKASVVMTKVEDTVFISARSIDEMNVQVLMEKLGGGGHRTVAGAQMQGMEVEECIKKVKEAIDEMIIEGEVA</sequence>
<evidence type="ECO:0000259" key="4">
    <source>
        <dbReference type="PROSITE" id="PS50887"/>
    </source>
</evidence>
<proteinExistence type="inferred from homology"/>
<dbReference type="Gene3D" id="3.90.1640.10">
    <property type="entry name" value="inorganic pyrophosphatase (n-terminal core)"/>
    <property type="match status" value="1"/>
</dbReference>
<dbReference type="FunFam" id="3.90.1640.10:FF:000002">
    <property type="entry name" value="Cyclic-di-AMP phosphodiesterase"/>
    <property type="match status" value="1"/>
</dbReference>
<name>A0A930DR58_9FIRM</name>
<dbReference type="SUPFAM" id="SSF64182">
    <property type="entry name" value="DHH phosphoesterases"/>
    <property type="match status" value="1"/>
</dbReference>
<keyword evidence="3" id="KW-0812">Transmembrane</keyword>
<organism evidence="5 6">
    <name type="scientific">Oribacterium parvum</name>
    <dbReference type="NCBI Taxonomy" id="1501329"/>
    <lineage>
        <taxon>Bacteria</taxon>
        <taxon>Bacillati</taxon>
        <taxon>Bacillota</taxon>
        <taxon>Clostridia</taxon>
        <taxon>Lachnospirales</taxon>
        <taxon>Lachnospiraceae</taxon>
        <taxon>Oribacterium</taxon>
    </lineage>
</organism>
<dbReference type="GO" id="GO:0016787">
    <property type="term" value="F:hydrolase activity"/>
    <property type="evidence" value="ECO:0007669"/>
    <property type="project" value="UniProtKB-UniRule"/>
</dbReference>
<reference evidence="5" key="1">
    <citation type="submission" date="2020-04" db="EMBL/GenBank/DDBJ databases">
        <title>Deep metagenomics examines the oral microbiome during advanced dental caries in children, revealing novel taxa and co-occurrences with host molecules.</title>
        <authorList>
            <person name="Baker J.L."/>
            <person name="Morton J.T."/>
            <person name="Dinis M."/>
            <person name="Alvarez R."/>
            <person name="Tran N.C."/>
            <person name="Knight R."/>
            <person name="Edlund A."/>
        </authorList>
    </citation>
    <scope>NUCLEOTIDE SEQUENCE</scope>
    <source>
        <strain evidence="5">JCVI_24_bin.2</strain>
    </source>
</reference>
<dbReference type="InterPro" id="IPR038763">
    <property type="entry name" value="DHH_sf"/>
</dbReference>
<evidence type="ECO:0000256" key="3">
    <source>
        <dbReference type="SAM" id="Phobius"/>
    </source>
</evidence>
<feature type="binding site" evidence="2">
    <location>
        <position position="523"/>
    </location>
    <ligand>
        <name>Mn(2+)</name>
        <dbReference type="ChEBI" id="CHEBI:29035"/>
        <label>2</label>
    </ligand>
</feature>
<dbReference type="Gene3D" id="3.10.310.30">
    <property type="match status" value="1"/>
</dbReference>
<dbReference type="RefSeq" id="WP_009538052.1">
    <property type="nucleotide sequence ID" value="NZ_CAUTPN010000009.1"/>
</dbReference>
<dbReference type="GO" id="GO:0046872">
    <property type="term" value="F:metal ion binding"/>
    <property type="evidence" value="ECO:0007669"/>
    <property type="project" value="UniProtKB-KW"/>
</dbReference>
<feature type="transmembrane region" description="Helical" evidence="3">
    <location>
        <begin position="12"/>
        <end position="33"/>
    </location>
</feature>
<evidence type="ECO:0000313" key="6">
    <source>
        <dbReference type="Proteomes" id="UP000709351"/>
    </source>
</evidence>
<dbReference type="PANTHER" id="PTHR47618:SF2">
    <property type="entry name" value="CYCLIC-DI-AMP PHOSPHODIESTERASE GDPP"/>
    <property type="match status" value="1"/>
</dbReference>